<name>A0A9E7FNA3_9LILI</name>
<protein>
    <submittedName>
        <fullName evidence="13">ADP-ribosylation factor GTPase-activating protein</fullName>
    </submittedName>
</protein>
<dbReference type="Gene3D" id="2.60.40.150">
    <property type="entry name" value="C2 domain"/>
    <property type="match status" value="1"/>
</dbReference>
<dbReference type="PRINTS" id="PR00360">
    <property type="entry name" value="C2DOMAIN"/>
</dbReference>
<dbReference type="GO" id="GO:0005634">
    <property type="term" value="C:nucleus"/>
    <property type="evidence" value="ECO:0007669"/>
    <property type="project" value="UniProtKB-SubCell"/>
</dbReference>
<feature type="domain" description="C2" evidence="12">
    <location>
        <begin position="1"/>
        <end position="103"/>
    </location>
</feature>
<keyword evidence="14" id="KW-1185">Reference proteome</keyword>
<evidence type="ECO:0000256" key="9">
    <source>
        <dbReference type="ARBA" id="ARBA00023136"/>
    </source>
</evidence>
<dbReference type="Proteomes" id="UP001055439">
    <property type="component" value="Chromosome 4"/>
</dbReference>
<dbReference type="InterPro" id="IPR035892">
    <property type="entry name" value="C2_domain_sf"/>
</dbReference>
<keyword evidence="9" id="KW-0472">Membrane</keyword>
<dbReference type="EMBL" id="CP097506">
    <property type="protein sequence ID" value="URD96993.1"/>
    <property type="molecule type" value="Genomic_DNA"/>
</dbReference>
<dbReference type="InterPro" id="IPR044562">
    <property type="entry name" value="CAR1-11"/>
</dbReference>
<keyword evidence="7" id="KW-0106">Calcium</keyword>
<evidence type="ECO:0000256" key="2">
    <source>
        <dbReference type="ARBA" id="ARBA00004236"/>
    </source>
</evidence>
<evidence type="ECO:0000256" key="4">
    <source>
        <dbReference type="ARBA" id="ARBA00022475"/>
    </source>
</evidence>
<evidence type="ECO:0000256" key="5">
    <source>
        <dbReference type="ARBA" id="ARBA00022682"/>
    </source>
</evidence>
<keyword evidence="6" id="KW-0479">Metal-binding</keyword>
<dbReference type="EMBL" id="CP097506">
    <property type="protein sequence ID" value="URD96992.1"/>
    <property type="molecule type" value="Genomic_DNA"/>
</dbReference>
<dbReference type="CDD" id="cd04038">
    <property type="entry name" value="C2_ArfGAP"/>
    <property type="match status" value="1"/>
</dbReference>
<keyword evidence="4" id="KW-1003">Cell membrane</keyword>
<dbReference type="GO" id="GO:0008289">
    <property type="term" value="F:lipid binding"/>
    <property type="evidence" value="ECO:0007669"/>
    <property type="project" value="UniProtKB-KW"/>
</dbReference>
<dbReference type="PANTHER" id="PTHR45933:SF6">
    <property type="entry name" value="PROTEIN C2-DOMAIN ABA-RELATED 11"/>
    <property type="match status" value="1"/>
</dbReference>
<dbReference type="AlphaFoldDB" id="A0A9E7FNA3"/>
<accession>A0A9E7FNA3</accession>
<dbReference type="GO" id="GO:0005096">
    <property type="term" value="F:GTPase activator activity"/>
    <property type="evidence" value="ECO:0007669"/>
    <property type="project" value="UniProtKB-KW"/>
</dbReference>
<sequence>MEEGAGLLKVIVSKGKSLAIRDFTSSDPYVVVKLGKQTAKTKVINSCLNPVWNEELSFSVKEPLGVLKLEVFDRDRFKFDDKMGHAFLNLQPLASALKLKRALQLTTGETKLRKVAPDSDNCLLADSFITYVNGEIIMDVRLRLCDVESGEVYVTVKWIDHPTTPIHVRKR</sequence>
<dbReference type="Pfam" id="PF00168">
    <property type="entry name" value="C2"/>
    <property type="match status" value="1"/>
</dbReference>
<reference evidence="13" key="1">
    <citation type="submission" date="2022-05" db="EMBL/GenBank/DDBJ databases">
        <title>The Musa troglodytarum L. genome provides insights into the mechanism of non-climacteric behaviour and enrichment of carotenoids.</title>
        <authorList>
            <person name="Wang J."/>
        </authorList>
    </citation>
    <scope>NUCLEOTIDE SEQUENCE</scope>
    <source>
        <tissue evidence="13">Leaf</tissue>
    </source>
</reference>
<comment type="similarity">
    <text evidence="11">Belongs to the plant CAR protein family.</text>
</comment>
<evidence type="ECO:0000256" key="11">
    <source>
        <dbReference type="ARBA" id="ARBA00024037"/>
    </source>
</evidence>
<dbReference type="GO" id="GO:0009738">
    <property type="term" value="P:abscisic acid-activated signaling pathway"/>
    <property type="evidence" value="ECO:0007669"/>
    <property type="project" value="UniProtKB-KW"/>
</dbReference>
<dbReference type="OrthoDB" id="270970at2759"/>
<gene>
    <name evidence="13" type="ORF">MUK42_31210</name>
</gene>
<evidence type="ECO:0000256" key="8">
    <source>
        <dbReference type="ARBA" id="ARBA00023121"/>
    </source>
</evidence>
<keyword evidence="5" id="KW-0938">Abscisic acid signaling pathway</keyword>
<evidence type="ECO:0000256" key="3">
    <source>
        <dbReference type="ARBA" id="ARBA00022468"/>
    </source>
</evidence>
<dbReference type="GO" id="GO:0046872">
    <property type="term" value="F:metal ion binding"/>
    <property type="evidence" value="ECO:0007669"/>
    <property type="project" value="UniProtKB-KW"/>
</dbReference>
<proteinExistence type="inferred from homology"/>
<keyword evidence="10" id="KW-0539">Nucleus</keyword>
<dbReference type="SUPFAM" id="SSF49562">
    <property type="entry name" value="C2 domain (Calcium/lipid-binding domain, CaLB)"/>
    <property type="match status" value="1"/>
</dbReference>
<keyword evidence="3" id="KW-0343">GTPase activation</keyword>
<comment type="subcellular location">
    <subcellularLocation>
        <location evidence="2">Cell membrane</location>
    </subcellularLocation>
    <subcellularLocation>
        <location evidence="1">Nucleus</location>
    </subcellularLocation>
</comment>
<dbReference type="GO" id="GO:0005886">
    <property type="term" value="C:plasma membrane"/>
    <property type="evidence" value="ECO:0007669"/>
    <property type="project" value="UniProtKB-SubCell"/>
</dbReference>
<evidence type="ECO:0000313" key="14">
    <source>
        <dbReference type="Proteomes" id="UP001055439"/>
    </source>
</evidence>
<evidence type="ECO:0000256" key="7">
    <source>
        <dbReference type="ARBA" id="ARBA00022837"/>
    </source>
</evidence>
<dbReference type="InterPro" id="IPR000008">
    <property type="entry name" value="C2_dom"/>
</dbReference>
<dbReference type="PROSITE" id="PS50004">
    <property type="entry name" value="C2"/>
    <property type="match status" value="1"/>
</dbReference>
<evidence type="ECO:0000313" key="13">
    <source>
        <dbReference type="EMBL" id="URD96993.1"/>
    </source>
</evidence>
<evidence type="ECO:0000256" key="1">
    <source>
        <dbReference type="ARBA" id="ARBA00004123"/>
    </source>
</evidence>
<evidence type="ECO:0000256" key="10">
    <source>
        <dbReference type="ARBA" id="ARBA00023242"/>
    </source>
</evidence>
<dbReference type="SMART" id="SM00239">
    <property type="entry name" value="C2"/>
    <property type="match status" value="1"/>
</dbReference>
<dbReference type="PANTHER" id="PTHR45933">
    <property type="entry name" value="PROTEIN C2-DOMAIN ABA-RELATED 4"/>
    <property type="match status" value="1"/>
</dbReference>
<evidence type="ECO:0000256" key="6">
    <source>
        <dbReference type="ARBA" id="ARBA00022723"/>
    </source>
</evidence>
<keyword evidence="8" id="KW-0446">Lipid-binding</keyword>
<organism evidence="13 14">
    <name type="scientific">Musa troglodytarum</name>
    <name type="common">fe'i banana</name>
    <dbReference type="NCBI Taxonomy" id="320322"/>
    <lineage>
        <taxon>Eukaryota</taxon>
        <taxon>Viridiplantae</taxon>
        <taxon>Streptophyta</taxon>
        <taxon>Embryophyta</taxon>
        <taxon>Tracheophyta</taxon>
        <taxon>Spermatophyta</taxon>
        <taxon>Magnoliopsida</taxon>
        <taxon>Liliopsida</taxon>
        <taxon>Zingiberales</taxon>
        <taxon>Musaceae</taxon>
        <taxon>Musa</taxon>
    </lineage>
</organism>
<evidence type="ECO:0000259" key="12">
    <source>
        <dbReference type="PROSITE" id="PS50004"/>
    </source>
</evidence>